<sequence length="83" mass="9333">MPKATPDKIKVVIYAPAYNTSPEKKYRVNVMSIALSRMFDVKILVDEGESILRGLYKATCISLLSKAWIWDRIGKSIANKLSS</sequence>
<evidence type="ECO:0008006" key="2">
    <source>
        <dbReference type="Google" id="ProtNLM"/>
    </source>
</evidence>
<organism evidence="1">
    <name type="scientific">Candidatus Methanomethylicus mesodigestus</name>
    <dbReference type="NCBI Taxonomy" id="1867258"/>
    <lineage>
        <taxon>Archaea</taxon>
        <taxon>Thermoproteota</taxon>
        <taxon>Methanosuratincolia</taxon>
        <taxon>Candidatus Methanomethylicales</taxon>
        <taxon>Candidatus Methanomethylicaceae</taxon>
        <taxon>Candidatus Methanomethylicus</taxon>
    </lineage>
</organism>
<gene>
    <name evidence="1" type="ORF">ENS19_06070</name>
</gene>
<dbReference type="AlphaFoldDB" id="A0A7C3J409"/>
<comment type="caution">
    <text evidence="1">The sequence shown here is derived from an EMBL/GenBank/DDBJ whole genome shotgun (WGS) entry which is preliminary data.</text>
</comment>
<evidence type="ECO:0000313" key="1">
    <source>
        <dbReference type="EMBL" id="HFK20836.1"/>
    </source>
</evidence>
<name>A0A7C3J409_9CREN</name>
<dbReference type="EMBL" id="DSTX01000011">
    <property type="protein sequence ID" value="HFK20836.1"/>
    <property type="molecule type" value="Genomic_DNA"/>
</dbReference>
<reference evidence="1" key="1">
    <citation type="journal article" date="2020" name="mSystems">
        <title>Genome- and Community-Level Interaction Insights into Carbon Utilization and Element Cycling Functions of Hydrothermarchaeota in Hydrothermal Sediment.</title>
        <authorList>
            <person name="Zhou Z."/>
            <person name="Liu Y."/>
            <person name="Xu W."/>
            <person name="Pan J."/>
            <person name="Luo Z.H."/>
            <person name="Li M."/>
        </authorList>
    </citation>
    <scope>NUCLEOTIDE SEQUENCE [LARGE SCALE GENOMIC DNA]</scope>
    <source>
        <strain evidence="1">SpSt-468</strain>
    </source>
</reference>
<accession>A0A7C3J409</accession>
<protein>
    <recommendedName>
        <fullName evidence="2">Glycosyltransferase</fullName>
    </recommendedName>
</protein>
<proteinExistence type="predicted"/>